<sequence length="138" mass="15400">MFFNSNLFSDNLVKLLLLPLLIVRFTNYIVKETVDHDKDDNGDDDDDDENDVSKAGDDNECANDYDNYDSEGVGTENVSCIENLSGHGAGKPLTGCRGSAPLVVQRGFVQSPAEKEFWLFKGIWKPLRASKHKKCNEL</sequence>
<evidence type="ECO:0000313" key="3">
    <source>
        <dbReference type="EMBL" id="GFN96354.1"/>
    </source>
</evidence>
<dbReference type="AlphaFoldDB" id="A0AAV3ZP48"/>
<feature type="chain" id="PRO_5043887213" evidence="2">
    <location>
        <begin position="29"/>
        <end position="138"/>
    </location>
</feature>
<reference evidence="3 4" key="1">
    <citation type="journal article" date="2021" name="Elife">
        <title>Chloroplast acquisition without the gene transfer in kleptoplastic sea slugs, Plakobranchus ocellatus.</title>
        <authorList>
            <person name="Maeda T."/>
            <person name="Takahashi S."/>
            <person name="Yoshida T."/>
            <person name="Shimamura S."/>
            <person name="Takaki Y."/>
            <person name="Nagai Y."/>
            <person name="Toyoda A."/>
            <person name="Suzuki Y."/>
            <person name="Arimoto A."/>
            <person name="Ishii H."/>
            <person name="Satoh N."/>
            <person name="Nishiyama T."/>
            <person name="Hasebe M."/>
            <person name="Maruyama T."/>
            <person name="Minagawa J."/>
            <person name="Obokata J."/>
            <person name="Shigenobu S."/>
        </authorList>
    </citation>
    <scope>NUCLEOTIDE SEQUENCE [LARGE SCALE GENOMIC DNA]</scope>
</reference>
<feature type="compositionally biased region" description="Acidic residues" evidence="1">
    <location>
        <begin position="40"/>
        <end position="50"/>
    </location>
</feature>
<protein>
    <submittedName>
        <fullName evidence="3">Uncharacterized protein</fullName>
    </submittedName>
</protein>
<accession>A0AAV3ZP48</accession>
<organism evidence="3 4">
    <name type="scientific">Plakobranchus ocellatus</name>
    <dbReference type="NCBI Taxonomy" id="259542"/>
    <lineage>
        <taxon>Eukaryota</taxon>
        <taxon>Metazoa</taxon>
        <taxon>Spiralia</taxon>
        <taxon>Lophotrochozoa</taxon>
        <taxon>Mollusca</taxon>
        <taxon>Gastropoda</taxon>
        <taxon>Heterobranchia</taxon>
        <taxon>Euthyneura</taxon>
        <taxon>Panpulmonata</taxon>
        <taxon>Sacoglossa</taxon>
        <taxon>Placobranchoidea</taxon>
        <taxon>Plakobranchidae</taxon>
        <taxon>Plakobranchus</taxon>
    </lineage>
</organism>
<evidence type="ECO:0000313" key="4">
    <source>
        <dbReference type="Proteomes" id="UP000735302"/>
    </source>
</evidence>
<keyword evidence="4" id="KW-1185">Reference proteome</keyword>
<dbReference type="Proteomes" id="UP000735302">
    <property type="component" value="Unassembled WGS sequence"/>
</dbReference>
<proteinExistence type="predicted"/>
<name>A0AAV3ZP48_9GAST</name>
<feature type="signal peptide" evidence="2">
    <location>
        <begin position="1"/>
        <end position="28"/>
    </location>
</feature>
<feature type="compositionally biased region" description="Acidic residues" evidence="1">
    <location>
        <begin position="58"/>
        <end position="69"/>
    </location>
</feature>
<gene>
    <name evidence="3" type="ORF">PoB_002286000</name>
</gene>
<comment type="caution">
    <text evidence="3">The sequence shown here is derived from an EMBL/GenBank/DDBJ whole genome shotgun (WGS) entry which is preliminary data.</text>
</comment>
<dbReference type="EMBL" id="BLXT01002667">
    <property type="protein sequence ID" value="GFN96354.1"/>
    <property type="molecule type" value="Genomic_DNA"/>
</dbReference>
<keyword evidence="2" id="KW-0732">Signal</keyword>
<evidence type="ECO:0000256" key="2">
    <source>
        <dbReference type="SAM" id="SignalP"/>
    </source>
</evidence>
<evidence type="ECO:0000256" key="1">
    <source>
        <dbReference type="SAM" id="MobiDB-lite"/>
    </source>
</evidence>
<feature type="region of interest" description="Disordered" evidence="1">
    <location>
        <begin position="35"/>
        <end position="70"/>
    </location>
</feature>